<keyword evidence="10 11" id="KW-0472">Membrane</keyword>
<comment type="catalytic activity">
    <reaction evidence="1">
        <text>ATP + protein L-histidine = ADP + protein N-phospho-L-histidine.</text>
        <dbReference type="EC" id="2.7.13.3"/>
    </reaction>
</comment>
<dbReference type="RefSeq" id="WP_283759647.1">
    <property type="nucleotide sequence ID" value="NZ_JAQOSQ010000024.1"/>
</dbReference>
<sequence>MSIERLLRSSLIALVGLNLIIVGGISTGLVRNLQEEKTRELQQERVWAIARDIQNHLDDLQKELSYLQKVRNLAVFPPQMQRNILEGLTRQNHAYETLAIVNEDLEITSAIAPYTAENPRKIISSLIQQTDVLAAIQENKRYVDRIELNESLQLLEMTLVLPLQDDSGQPQGSLISVINLEFLNGIVARTEIGETGYMYIIDNQNRILVRQKHPIDLHEEKDGIAILNNVELIQRLSRRNSGHMSTYQGLRGIDVLGISSFIYGVNWRVVVELPLEEIYAPLRGLIIAKIVVLLVAIALSIFASIKIARLLISPLQSLTQAANSISQGNFSTQLIARQDNEWGVLEPIYKERIKEKPEEKSDR</sequence>
<dbReference type="InterPro" id="IPR050398">
    <property type="entry name" value="HssS/ArlS-like"/>
</dbReference>
<evidence type="ECO:0000256" key="6">
    <source>
        <dbReference type="ARBA" id="ARBA00022679"/>
    </source>
</evidence>
<keyword evidence="5" id="KW-0597">Phosphoprotein</keyword>
<evidence type="ECO:0000256" key="8">
    <source>
        <dbReference type="ARBA" id="ARBA00022777"/>
    </source>
</evidence>
<gene>
    <name evidence="13" type="ORF">PMH09_17550</name>
</gene>
<keyword evidence="14" id="KW-1185">Reference proteome</keyword>
<name>A0ABT7C0L6_9CYAN</name>
<evidence type="ECO:0000256" key="7">
    <source>
        <dbReference type="ARBA" id="ARBA00022692"/>
    </source>
</evidence>
<organism evidence="13 14">
    <name type="scientific">Roseofilum casamattae BLCC-M143</name>
    <dbReference type="NCBI Taxonomy" id="3022442"/>
    <lineage>
        <taxon>Bacteria</taxon>
        <taxon>Bacillati</taxon>
        <taxon>Cyanobacteriota</taxon>
        <taxon>Cyanophyceae</taxon>
        <taxon>Desertifilales</taxon>
        <taxon>Desertifilaceae</taxon>
        <taxon>Roseofilum</taxon>
        <taxon>Roseofilum casamattae</taxon>
    </lineage>
</organism>
<evidence type="ECO:0000256" key="5">
    <source>
        <dbReference type="ARBA" id="ARBA00022553"/>
    </source>
</evidence>
<evidence type="ECO:0000256" key="3">
    <source>
        <dbReference type="ARBA" id="ARBA00012438"/>
    </source>
</evidence>
<feature type="transmembrane region" description="Helical" evidence="11">
    <location>
        <begin position="285"/>
        <end position="305"/>
    </location>
</feature>
<keyword evidence="4" id="KW-1003">Cell membrane</keyword>
<evidence type="ECO:0000256" key="1">
    <source>
        <dbReference type="ARBA" id="ARBA00000085"/>
    </source>
</evidence>
<comment type="caution">
    <text evidence="13">The sequence shown here is derived from an EMBL/GenBank/DDBJ whole genome shotgun (WGS) entry which is preliminary data.</text>
</comment>
<feature type="domain" description="Cache" evidence="12">
    <location>
        <begin position="33"/>
        <end position="272"/>
    </location>
</feature>
<evidence type="ECO:0000256" key="11">
    <source>
        <dbReference type="SAM" id="Phobius"/>
    </source>
</evidence>
<comment type="subcellular location">
    <subcellularLocation>
        <location evidence="2">Cell membrane</location>
        <topology evidence="2">Multi-pass membrane protein</topology>
    </subcellularLocation>
</comment>
<keyword evidence="9 11" id="KW-1133">Transmembrane helix</keyword>
<keyword evidence="6" id="KW-0808">Transferase</keyword>
<keyword evidence="7 11" id="KW-0812">Transmembrane</keyword>
<dbReference type="CDD" id="cd12912">
    <property type="entry name" value="PDC2_MCP_like"/>
    <property type="match status" value="1"/>
</dbReference>
<evidence type="ECO:0000256" key="4">
    <source>
        <dbReference type="ARBA" id="ARBA00022475"/>
    </source>
</evidence>
<dbReference type="InterPro" id="IPR033479">
    <property type="entry name" value="dCache_1"/>
</dbReference>
<dbReference type="Gene3D" id="3.30.450.20">
    <property type="entry name" value="PAS domain"/>
    <property type="match status" value="1"/>
</dbReference>
<evidence type="ECO:0000259" key="12">
    <source>
        <dbReference type="Pfam" id="PF02743"/>
    </source>
</evidence>
<dbReference type="PANTHER" id="PTHR45528:SF10">
    <property type="entry name" value="METHYL-ACCEPTING CHEMOTAXIS PROTEIN"/>
    <property type="match status" value="1"/>
</dbReference>
<accession>A0ABT7C0L6</accession>
<dbReference type="EC" id="2.7.13.3" evidence="3"/>
<protein>
    <recommendedName>
        <fullName evidence="3">histidine kinase</fullName>
        <ecNumber evidence="3">2.7.13.3</ecNumber>
    </recommendedName>
</protein>
<dbReference type="Pfam" id="PF02743">
    <property type="entry name" value="dCache_1"/>
    <property type="match status" value="1"/>
</dbReference>
<evidence type="ECO:0000313" key="13">
    <source>
        <dbReference type="EMBL" id="MDJ1184994.1"/>
    </source>
</evidence>
<dbReference type="Proteomes" id="UP001232992">
    <property type="component" value="Unassembled WGS sequence"/>
</dbReference>
<dbReference type="PANTHER" id="PTHR45528">
    <property type="entry name" value="SENSOR HISTIDINE KINASE CPXA"/>
    <property type="match status" value="1"/>
</dbReference>
<dbReference type="Gene3D" id="6.10.340.10">
    <property type="match status" value="1"/>
</dbReference>
<dbReference type="CDD" id="cd06225">
    <property type="entry name" value="HAMP"/>
    <property type="match status" value="1"/>
</dbReference>
<evidence type="ECO:0000313" key="14">
    <source>
        <dbReference type="Proteomes" id="UP001232992"/>
    </source>
</evidence>
<feature type="transmembrane region" description="Helical" evidence="11">
    <location>
        <begin position="6"/>
        <end position="30"/>
    </location>
</feature>
<proteinExistence type="predicted"/>
<dbReference type="EMBL" id="JAQOSQ010000024">
    <property type="protein sequence ID" value="MDJ1184994.1"/>
    <property type="molecule type" value="Genomic_DNA"/>
</dbReference>
<evidence type="ECO:0000256" key="10">
    <source>
        <dbReference type="ARBA" id="ARBA00023136"/>
    </source>
</evidence>
<feature type="transmembrane region" description="Helical" evidence="11">
    <location>
        <begin position="245"/>
        <end position="265"/>
    </location>
</feature>
<keyword evidence="8" id="KW-0418">Kinase</keyword>
<reference evidence="13 14" key="1">
    <citation type="submission" date="2023-01" db="EMBL/GenBank/DDBJ databases">
        <title>Novel diversity within Roseofilum (Cyanobacteria; Desertifilaceae) from marine benthic mats with descriptions of four novel species.</title>
        <authorList>
            <person name="Wang Y."/>
            <person name="Berthold D.E."/>
            <person name="Hu J."/>
            <person name="Lefler F.W."/>
            <person name="Laughinghouse H.D. IV."/>
        </authorList>
    </citation>
    <scope>NUCLEOTIDE SEQUENCE [LARGE SCALE GENOMIC DNA]</scope>
    <source>
        <strain evidence="13 14">BLCC-M143</strain>
    </source>
</reference>
<evidence type="ECO:0000256" key="9">
    <source>
        <dbReference type="ARBA" id="ARBA00022989"/>
    </source>
</evidence>
<evidence type="ECO:0000256" key="2">
    <source>
        <dbReference type="ARBA" id="ARBA00004651"/>
    </source>
</evidence>